<dbReference type="Pfam" id="PF00098">
    <property type="entry name" value="zf-CCHC"/>
    <property type="match status" value="1"/>
</dbReference>
<dbReference type="InterPro" id="IPR036875">
    <property type="entry name" value="Znf_CCHC_sf"/>
</dbReference>
<feature type="compositionally biased region" description="Basic residues" evidence="6">
    <location>
        <begin position="561"/>
        <end position="574"/>
    </location>
</feature>
<dbReference type="InterPro" id="IPR013010">
    <property type="entry name" value="Znf_SIAH"/>
</dbReference>
<feature type="region of interest" description="Disordered" evidence="6">
    <location>
        <begin position="649"/>
        <end position="691"/>
    </location>
</feature>
<dbReference type="PROSITE" id="PS51081">
    <property type="entry name" value="ZF_SIAH"/>
    <property type="match status" value="1"/>
</dbReference>
<dbReference type="InterPro" id="IPR013083">
    <property type="entry name" value="Znf_RING/FYVE/PHD"/>
</dbReference>
<feature type="compositionally biased region" description="Basic and acidic residues" evidence="6">
    <location>
        <begin position="152"/>
        <end position="162"/>
    </location>
</feature>
<dbReference type="SMART" id="SM00343">
    <property type="entry name" value="ZnF_C2HC"/>
    <property type="match status" value="1"/>
</dbReference>
<name>A0AAD8QSX9_LOLMU</name>
<feature type="region of interest" description="Disordered" evidence="6">
    <location>
        <begin position="147"/>
        <end position="199"/>
    </location>
</feature>
<evidence type="ECO:0000256" key="5">
    <source>
        <dbReference type="PROSITE-ProRule" id="PRU00047"/>
    </source>
</evidence>
<reference evidence="9" key="1">
    <citation type="submission" date="2023-07" db="EMBL/GenBank/DDBJ databases">
        <title>A chromosome-level genome assembly of Lolium multiflorum.</title>
        <authorList>
            <person name="Chen Y."/>
            <person name="Copetti D."/>
            <person name="Kolliker R."/>
            <person name="Studer B."/>
        </authorList>
    </citation>
    <scope>NUCLEOTIDE SEQUENCE</scope>
    <source>
        <strain evidence="9">02402/16</strain>
        <tissue evidence="9">Leaf</tissue>
    </source>
</reference>
<keyword evidence="10" id="KW-1185">Reference proteome</keyword>
<dbReference type="SUPFAM" id="SSF57756">
    <property type="entry name" value="Retrovirus zinc finger-like domains"/>
    <property type="match status" value="1"/>
</dbReference>
<feature type="domain" description="SIAH-type" evidence="8">
    <location>
        <begin position="1"/>
        <end position="53"/>
    </location>
</feature>
<dbReference type="InterPro" id="IPR001878">
    <property type="entry name" value="Znf_CCHC"/>
</dbReference>
<keyword evidence="2 5" id="KW-0863">Zinc-finger</keyword>
<comment type="function">
    <text evidence="4">E3 ubiquitin-protein ligase that mediates ubiquitination and subsequent proteasomal degradation of target proteins. E3 ubiquitin ligases accept ubiquitin from an E2 ubiquitin-conjugating enzyme in the form of a thioester and then directly transfers the ubiquitin to targeted substrates. It probably triggers the ubiquitin-mediated degradation of different substrates.</text>
</comment>
<dbReference type="Proteomes" id="UP001231189">
    <property type="component" value="Unassembled WGS sequence"/>
</dbReference>
<keyword evidence="3" id="KW-0862">Zinc</keyword>
<feature type="domain" description="CCHC-type" evidence="7">
    <location>
        <begin position="593"/>
        <end position="608"/>
    </location>
</feature>
<evidence type="ECO:0000256" key="6">
    <source>
        <dbReference type="SAM" id="MobiDB-lite"/>
    </source>
</evidence>
<dbReference type="Gene3D" id="4.10.60.10">
    <property type="entry name" value="Zinc finger, CCHC-type"/>
    <property type="match status" value="1"/>
</dbReference>
<dbReference type="AlphaFoldDB" id="A0AAD8QSX9"/>
<comment type="caution">
    <text evidence="9">The sequence shown here is derived from an EMBL/GenBank/DDBJ whole genome shotgun (WGS) entry which is preliminary data.</text>
</comment>
<sequence>MCSHDGCGVVVSYHDSTSHQNACPHGRCTCTEPGCDFAAPPSTLVVHLAEAHSIQVHRMEYCMSREFRVTMTRPGSPFRRIVIQGEDGSVFVLNIGVHGSATVVSLVRVSVRTSACTTRKFAMADEVEVASWLLVLWKVLEGSRKVRKKPLRKEESRRDSTSHGRPTLKGRSPKWTPQRGPATPSHGRGNPTSSGIPTLGRFPYHMEGFGFGSYSETCSPTLGASTYIMRDQGEGAGHPNTTRWPHPIVAGAPLSQTLAAPLLHLSRNSEAPPEFSIATATTPSCCRIQGGATTSAARWNGEKDVVFINNRTCYRVLPVRGAVIKIFYALLQAASERLPQQQEPHLVGFGISSRFLEKEKLKSNGSNFTDWFRHVRIFLNGGNLQYVLDAPLGDPPAETETDEVKNVYATRKTRYSQVQCAILCSLEADLQKRFEHHDPHELVNELKTIFDTHAVVECYEASKHFFSCMMEEGSSVSEHMLAMTGHAKKLSDLGIVIPNRLGINRVLQSLPPSYKNFVMNYNMQNMNKELPELFAMLKSAEIEIKKEHQVLMVNNTTSFKKQGKSKGKNKKSGKKSPTPPVKPKTGPKPDAECYYCKEKGHWKRNCSKYLADLKSGLVKKKKEEFLTKEVTGRKVELDEIEESLLVDQSSAVPEDVPVPPTPATEEANDNDHETSNEIATEPRRSTRERATPDWYDPCLNVMIVDNNDEDPATYEEAMMSPDSNKWQEAMKSEMGSMYDNKVWTLVDLPDSRKAVENKWIFKRKTDDDGNITIYKARLVAKGFRQIQGVDYDETFSPVAKLKSVRILLAIAAFFDYEIWQMDVKTAFLNGDIEEELYMVQPKGFVDPKNADKVCKLQRSIWTEASIEKLEPTF</sequence>
<evidence type="ECO:0000256" key="2">
    <source>
        <dbReference type="ARBA" id="ARBA00022771"/>
    </source>
</evidence>
<evidence type="ECO:0000259" key="8">
    <source>
        <dbReference type="PROSITE" id="PS51081"/>
    </source>
</evidence>
<evidence type="ECO:0000313" key="9">
    <source>
        <dbReference type="EMBL" id="KAK1608475.1"/>
    </source>
</evidence>
<evidence type="ECO:0000256" key="4">
    <source>
        <dbReference type="ARBA" id="ARBA00024004"/>
    </source>
</evidence>
<gene>
    <name evidence="9" type="ORF">QYE76_032148</name>
</gene>
<evidence type="ECO:0000313" key="10">
    <source>
        <dbReference type="Proteomes" id="UP001231189"/>
    </source>
</evidence>
<accession>A0AAD8QSX9</accession>
<dbReference type="GO" id="GO:0003676">
    <property type="term" value="F:nucleic acid binding"/>
    <property type="evidence" value="ECO:0007669"/>
    <property type="project" value="InterPro"/>
</dbReference>
<dbReference type="GO" id="GO:0008270">
    <property type="term" value="F:zinc ion binding"/>
    <property type="evidence" value="ECO:0007669"/>
    <property type="project" value="UniProtKB-KW"/>
</dbReference>
<dbReference type="InterPro" id="IPR013103">
    <property type="entry name" value="RVT_2"/>
</dbReference>
<dbReference type="SUPFAM" id="SSF49599">
    <property type="entry name" value="TRAF domain-like"/>
    <property type="match status" value="1"/>
</dbReference>
<feature type="compositionally biased region" description="Basic and acidic residues" evidence="6">
    <location>
        <begin position="669"/>
        <end position="691"/>
    </location>
</feature>
<dbReference type="EMBL" id="JAUUTY010000007">
    <property type="protein sequence ID" value="KAK1608475.1"/>
    <property type="molecule type" value="Genomic_DNA"/>
</dbReference>
<evidence type="ECO:0000259" key="7">
    <source>
        <dbReference type="PROSITE" id="PS50158"/>
    </source>
</evidence>
<dbReference type="InterPro" id="IPR044286">
    <property type="entry name" value="SINL_plant"/>
</dbReference>
<feature type="region of interest" description="Disordered" evidence="6">
    <location>
        <begin position="555"/>
        <end position="590"/>
    </location>
</feature>
<dbReference type="PANTHER" id="PTHR46632:SF18">
    <property type="entry name" value="OS01G0122200 PROTEIN"/>
    <property type="match status" value="1"/>
</dbReference>
<dbReference type="PANTHER" id="PTHR46632">
    <property type="entry name" value="E3 UBIQUITIN-PROTEIN LIGASE SINA-LIKE 4"/>
    <property type="match status" value="1"/>
</dbReference>
<proteinExistence type="predicted"/>
<evidence type="ECO:0000256" key="3">
    <source>
        <dbReference type="ARBA" id="ARBA00022833"/>
    </source>
</evidence>
<organism evidence="9 10">
    <name type="scientific">Lolium multiflorum</name>
    <name type="common">Italian ryegrass</name>
    <name type="synonym">Lolium perenne subsp. multiflorum</name>
    <dbReference type="NCBI Taxonomy" id="4521"/>
    <lineage>
        <taxon>Eukaryota</taxon>
        <taxon>Viridiplantae</taxon>
        <taxon>Streptophyta</taxon>
        <taxon>Embryophyta</taxon>
        <taxon>Tracheophyta</taxon>
        <taxon>Spermatophyta</taxon>
        <taxon>Magnoliopsida</taxon>
        <taxon>Liliopsida</taxon>
        <taxon>Poales</taxon>
        <taxon>Poaceae</taxon>
        <taxon>BOP clade</taxon>
        <taxon>Pooideae</taxon>
        <taxon>Poodae</taxon>
        <taxon>Poeae</taxon>
        <taxon>Poeae Chloroplast Group 2 (Poeae type)</taxon>
        <taxon>Loliodinae</taxon>
        <taxon>Loliinae</taxon>
        <taxon>Lolium</taxon>
    </lineage>
</organism>
<evidence type="ECO:0008006" key="11">
    <source>
        <dbReference type="Google" id="ProtNLM"/>
    </source>
</evidence>
<dbReference type="PROSITE" id="PS50158">
    <property type="entry name" value="ZF_CCHC"/>
    <property type="match status" value="1"/>
</dbReference>
<dbReference type="Gene3D" id="3.30.40.10">
    <property type="entry name" value="Zinc/RING finger domain, C3HC4 (zinc finger)"/>
    <property type="match status" value="1"/>
</dbReference>
<keyword evidence="1" id="KW-0479">Metal-binding</keyword>
<protein>
    <recommendedName>
        <fullName evidence="11">CCHC-type domain-containing protein</fullName>
    </recommendedName>
</protein>
<evidence type="ECO:0000256" key="1">
    <source>
        <dbReference type="ARBA" id="ARBA00022723"/>
    </source>
</evidence>
<dbReference type="Pfam" id="PF14223">
    <property type="entry name" value="Retrotran_gag_2"/>
    <property type="match status" value="1"/>
</dbReference>
<dbReference type="Pfam" id="PF07727">
    <property type="entry name" value="RVT_2"/>
    <property type="match status" value="1"/>
</dbReference>